<keyword evidence="1" id="KW-0812">Transmembrane</keyword>
<gene>
    <name evidence="4 5" type="primary">LOC107415826</name>
</gene>
<dbReference type="Proteomes" id="UP001652623">
    <property type="component" value="Chromosome 4"/>
</dbReference>
<name>A0ABM3IFY2_ZIZJJ</name>
<evidence type="ECO:0000313" key="3">
    <source>
        <dbReference type="Proteomes" id="UP001652623"/>
    </source>
</evidence>
<feature type="domain" description="LRAT" evidence="2">
    <location>
        <begin position="165"/>
        <end position="307"/>
    </location>
</feature>
<dbReference type="PANTHER" id="PTHR46137">
    <property type="entry name" value="OS05G0310600 PROTEIN"/>
    <property type="match status" value="1"/>
</dbReference>
<evidence type="ECO:0000313" key="5">
    <source>
        <dbReference type="RefSeq" id="XP_060672116.1"/>
    </source>
</evidence>
<dbReference type="Pfam" id="PF04970">
    <property type="entry name" value="LRAT"/>
    <property type="match status" value="1"/>
</dbReference>
<keyword evidence="1" id="KW-1133">Transmembrane helix</keyword>
<feature type="transmembrane region" description="Helical" evidence="1">
    <location>
        <begin position="425"/>
        <end position="444"/>
    </location>
</feature>
<dbReference type="PANTHER" id="PTHR46137:SF3">
    <property type="entry name" value="OS05G0310600 PROTEIN"/>
    <property type="match status" value="1"/>
</dbReference>
<keyword evidence="1" id="KW-0472">Membrane</keyword>
<evidence type="ECO:0000256" key="1">
    <source>
        <dbReference type="SAM" id="Phobius"/>
    </source>
</evidence>
<dbReference type="RefSeq" id="XP_060672116.1">
    <property type="nucleotide sequence ID" value="XM_060816133.1"/>
</dbReference>
<dbReference type="PROSITE" id="PS51934">
    <property type="entry name" value="LRAT"/>
    <property type="match status" value="1"/>
</dbReference>
<evidence type="ECO:0000259" key="2">
    <source>
        <dbReference type="PROSITE" id="PS51934"/>
    </source>
</evidence>
<dbReference type="Gene3D" id="3.90.1720.10">
    <property type="entry name" value="endopeptidase domain like (from Nostoc punctiforme)"/>
    <property type="match status" value="1"/>
</dbReference>
<keyword evidence="3" id="KW-1185">Reference proteome</keyword>
<dbReference type="RefSeq" id="XP_048327535.1">
    <property type="nucleotide sequence ID" value="XM_048471578.2"/>
</dbReference>
<protein>
    <submittedName>
        <fullName evidence="4">Protein LEAD-SENSITIVE 1 isoform X1</fullName>
    </submittedName>
    <submittedName>
        <fullName evidence="5">Protein LEAD-SENSITIVE 1 isoform X2</fullName>
    </submittedName>
</protein>
<sequence length="454" mass="51319">MYKVAHGLAKYATSLSGFVSWQTKSNSTPTNKEAMVSKKKKLRIRRVPSSRERLKPIVVSKKKVRSRTVLPSRERDKPTMDLIFIWWRIYSYFHLGWEAVVQSLNDPSIDLSERPLMDMGSGASASSNFSRWSCPTIWRMLLNMTWSVLSNKIQREELKPGDHVYTWRHSYSYAHHGIHIGEGKVIHFTRGGGKDRIIFSSSPSHTSKSTCALNSDQLRLDSVVTTSIDDFLLGGKLYRFEYGVNLLVFIAKTRGGTCTRAHSAPLEVVEHRCSYHLKNGFGDYHLFKNNCEDFAIYCKTGFKVADYNFSVGRSGQAASFIVAISAVICSIIRFPAVRITGLHFVIGYGIYSACRLASDVRVCHSAGEAADERLAEEESSGNFRYPGSVKFNSAFLILKRLAYHLLLVAIWWICCGVLQLTTECISYRLGWFILTATVCRLLFVPCDPENKKNK</sequence>
<proteinExistence type="predicted"/>
<dbReference type="InterPro" id="IPR007053">
    <property type="entry name" value="LRAT_dom"/>
</dbReference>
<accession>A0ABM3IFY2</accession>
<feature type="transmembrane region" description="Helical" evidence="1">
    <location>
        <begin position="317"/>
        <end position="336"/>
    </location>
</feature>
<evidence type="ECO:0000313" key="4">
    <source>
        <dbReference type="RefSeq" id="XP_048327535.1"/>
    </source>
</evidence>
<feature type="transmembrane region" description="Helical" evidence="1">
    <location>
        <begin position="401"/>
        <end position="419"/>
    </location>
</feature>
<reference evidence="4 5" key="1">
    <citation type="submission" date="2025-05" db="UniProtKB">
        <authorList>
            <consortium name="RefSeq"/>
        </authorList>
    </citation>
    <scope>IDENTIFICATION</scope>
    <source>
        <tissue evidence="4 5">Seedling</tissue>
    </source>
</reference>
<dbReference type="GeneID" id="107415826"/>
<organism evidence="3 4">
    <name type="scientific">Ziziphus jujuba</name>
    <name type="common">Chinese jujube</name>
    <name type="synonym">Ziziphus sativa</name>
    <dbReference type="NCBI Taxonomy" id="326968"/>
    <lineage>
        <taxon>Eukaryota</taxon>
        <taxon>Viridiplantae</taxon>
        <taxon>Streptophyta</taxon>
        <taxon>Embryophyta</taxon>
        <taxon>Tracheophyta</taxon>
        <taxon>Spermatophyta</taxon>
        <taxon>Magnoliopsida</taxon>
        <taxon>eudicotyledons</taxon>
        <taxon>Gunneridae</taxon>
        <taxon>Pentapetalae</taxon>
        <taxon>rosids</taxon>
        <taxon>fabids</taxon>
        <taxon>Rosales</taxon>
        <taxon>Rhamnaceae</taxon>
        <taxon>Paliureae</taxon>
        <taxon>Ziziphus</taxon>
    </lineage>
</organism>